<feature type="compositionally biased region" description="Basic and acidic residues" evidence="1">
    <location>
        <begin position="1"/>
        <end position="15"/>
    </location>
</feature>
<dbReference type="EMBL" id="OE182816">
    <property type="protein sequence ID" value="CAD7574985.1"/>
    <property type="molecule type" value="Genomic_DNA"/>
</dbReference>
<name>A0A7R9P9Q0_TIMCA</name>
<feature type="region of interest" description="Disordered" evidence="1">
    <location>
        <begin position="1"/>
        <end position="25"/>
    </location>
</feature>
<accession>A0A7R9P9Q0</accession>
<reference evidence="2" key="1">
    <citation type="submission" date="2020-11" db="EMBL/GenBank/DDBJ databases">
        <authorList>
            <person name="Tran Van P."/>
        </authorList>
    </citation>
    <scope>NUCLEOTIDE SEQUENCE</scope>
</reference>
<proteinExistence type="predicted"/>
<dbReference type="AlphaFoldDB" id="A0A7R9P9Q0"/>
<gene>
    <name evidence="2" type="ORF">TCMB3V08_LOCUS7586</name>
</gene>
<evidence type="ECO:0000256" key="1">
    <source>
        <dbReference type="SAM" id="MobiDB-lite"/>
    </source>
</evidence>
<protein>
    <submittedName>
        <fullName evidence="2">(California timema) hypothetical protein</fullName>
    </submittedName>
</protein>
<evidence type="ECO:0000313" key="2">
    <source>
        <dbReference type="EMBL" id="CAD7574985.1"/>
    </source>
</evidence>
<sequence>MEPSEESVRKSESKARKVSVNSSTKDQLVSVQYVSSSCLKKLECFFREAEAHLHRMNEVNKEGLEVSKISALDERRAVLADLEEQHTYQDIISQSKVGGNF</sequence>
<organism evidence="2">
    <name type="scientific">Timema californicum</name>
    <name type="common">California timema</name>
    <name type="synonym">Walking stick</name>
    <dbReference type="NCBI Taxonomy" id="61474"/>
    <lineage>
        <taxon>Eukaryota</taxon>
        <taxon>Metazoa</taxon>
        <taxon>Ecdysozoa</taxon>
        <taxon>Arthropoda</taxon>
        <taxon>Hexapoda</taxon>
        <taxon>Insecta</taxon>
        <taxon>Pterygota</taxon>
        <taxon>Neoptera</taxon>
        <taxon>Polyneoptera</taxon>
        <taxon>Phasmatodea</taxon>
        <taxon>Timematodea</taxon>
        <taxon>Timematoidea</taxon>
        <taxon>Timematidae</taxon>
        <taxon>Timema</taxon>
    </lineage>
</organism>